<dbReference type="Gene3D" id="1.10.287.850">
    <property type="entry name" value="HP0062-like domain"/>
    <property type="match status" value="1"/>
</dbReference>
<dbReference type="InterPro" id="IPR038332">
    <property type="entry name" value="PPE_sf"/>
</dbReference>
<dbReference type="SUPFAM" id="SSF140459">
    <property type="entry name" value="PE/PPE dimer-like"/>
    <property type="match status" value="1"/>
</dbReference>
<dbReference type="Pfam" id="PF00934">
    <property type="entry name" value="PE"/>
    <property type="match status" value="1"/>
</dbReference>
<dbReference type="AlphaFoldDB" id="A0A187NDV0"/>
<name>A0A187NDV0_MYCAV</name>
<gene>
    <name evidence="2" type="ORF">MASH_00082</name>
</gene>
<geneLocation type="plasmid" evidence="2">
    <name>pMA100</name>
</geneLocation>
<proteinExistence type="predicted"/>
<dbReference type="RefSeq" id="WP_023882637.1">
    <property type="nucleotide sequence ID" value="NZ_JAULCN010000019.1"/>
</dbReference>
<evidence type="ECO:0000313" key="2">
    <source>
        <dbReference type="EMBL" id="AKT73069.1"/>
    </source>
</evidence>
<protein>
    <submittedName>
        <fullName evidence="2">PE family protein</fullName>
    </submittedName>
</protein>
<reference evidence="2" key="1">
    <citation type="submission" date="2015-05" db="EMBL/GenBank/DDBJ databases">
        <authorList>
            <person name="Machado G.E."/>
            <person name="Matsumoto C.K."/>
            <person name="Rabello M.S."/>
            <person name="Almeida L.G.P."/>
            <person name="Leao S.C."/>
        </authorList>
    </citation>
    <scope>NUCLEOTIDE SEQUENCE</scope>
    <source>
        <strain evidence="2">88Br</strain>
        <plasmid evidence="2">pMA100</plasmid>
    </source>
</reference>
<keyword evidence="2" id="KW-0614">Plasmid</keyword>
<dbReference type="InterPro" id="IPR000084">
    <property type="entry name" value="PE-PGRS_N"/>
</dbReference>
<feature type="domain" description="PE" evidence="1">
    <location>
        <begin position="3"/>
        <end position="93"/>
    </location>
</feature>
<evidence type="ECO:0000259" key="1">
    <source>
        <dbReference type="Pfam" id="PF00934"/>
    </source>
</evidence>
<sequence length="98" mass="9327">MFVEALPAGIDEAAAGLAGLGSTVAAGNAAGAAPTLGVVPPAPEPASVLLAAAFGTHAGVYQVTQAIGSVVHAMFVSTMGASSADYAATEALNTIAMV</sequence>
<accession>A0A187NDV0</accession>
<organism evidence="2">
    <name type="scientific">Mycobacterium avium subsp. hominissuis</name>
    <dbReference type="NCBI Taxonomy" id="439334"/>
    <lineage>
        <taxon>Bacteria</taxon>
        <taxon>Bacillati</taxon>
        <taxon>Actinomycetota</taxon>
        <taxon>Actinomycetes</taxon>
        <taxon>Mycobacteriales</taxon>
        <taxon>Mycobacteriaceae</taxon>
        <taxon>Mycobacterium</taxon>
        <taxon>Mycobacterium avium complex (MAC)</taxon>
    </lineage>
</organism>
<dbReference type="EMBL" id="KR997898">
    <property type="protein sequence ID" value="AKT73069.1"/>
    <property type="molecule type" value="Genomic_DNA"/>
</dbReference>